<feature type="domain" description="ABM" evidence="1">
    <location>
        <begin position="2"/>
        <end position="94"/>
    </location>
</feature>
<dbReference type="GO" id="GO:0004497">
    <property type="term" value="F:monooxygenase activity"/>
    <property type="evidence" value="ECO:0007669"/>
    <property type="project" value="UniProtKB-KW"/>
</dbReference>
<dbReference type="PROSITE" id="PS51725">
    <property type="entry name" value="ABM"/>
    <property type="match status" value="1"/>
</dbReference>
<dbReference type="STRING" id="1548.CSCA_1732"/>
<protein>
    <submittedName>
        <fullName evidence="2">Antibiotic biosynthesis monooxygenase</fullName>
    </submittedName>
</protein>
<gene>
    <name evidence="2" type="ORF">CSCA_1732</name>
</gene>
<dbReference type="Gene3D" id="3.30.70.100">
    <property type="match status" value="1"/>
</dbReference>
<proteinExistence type="predicted"/>
<dbReference type="Proteomes" id="UP000033115">
    <property type="component" value="Chromosome"/>
</dbReference>
<evidence type="ECO:0000313" key="3">
    <source>
        <dbReference type="Proteomes" id="UP000033115"/>
    </source>
</evidence>
<keyword evidence="2" id="KW-0560">Oxidoreductase</keyword>
<name>A0A0E3M8Y1_CLOSL</name>
<dbReference type="PANTHER" id="PTHR33336">
    <property type="entry name" value="QUINOL MONOOXYGENASE YGIN-RELATED"/>
    <property type="match status" value="1"/>
</dbReference>
<dbReference type="PANTHER" id="PTHR33336:SF15">
    <property type="entry name" value="ABM DOMAIN-CONTAINING PROTEIN"/>
    <property type="match status" value="1"/>
</dbReference>
<keyword evidence="2" id="KW-0503">Monooxygenase</keyword>
<dbReference type="Pfam" id="PF03992">
    <property type="entry name" value="ABM"/>
    <property type="match status" value="1"/>
</dbReference>
<dbReference type="HOGENOM" id="CLU_131496_11_0_9"/>
<dbReference type="EMBL" id="CP009933">
    <property type="protein sequence ID" value="AKA68857.1"/>
    <property type="molecule type" value="Genomic_DNA"/>
</dbReference>
<dbReference type="KEGG" id="csq:CSCA_1732"/>
<dbReference type="SUPFAM" id="SSF54909">
    <property type="entry name" value="Dimeric alpha+beta barrel"/>
    <property type="match status" value="1"/>
</dbReference>
<dbReference type="InterPro" id="IPR007138">
    <property type="entry name" value="ABM_dom"/>
</dbReference>
<keyword evidence="3" id="KW-1185">Reference proteome</keyword>
<dbReference type="InterPro" id="IPR011008">
    <property type="entry name" value="Dimeric_a/b-barrel"/>
</dbReference>
<evidence type="ECO:0000259" key="1">
    <source>
        <dbReference type="PROSITE" id="PS51725"/>
    </source>
</evidence>
<dbReference type="RefSeq" id="WP_029161952.1">
    <property type="nucleotide sequence ID" value="NZ_CP009933.1"/>
</dbReference>
<evidence type="ECO:0000313" key="2">
    <source>
        <dbReference type="EMBL" id="AKA68857.1"/>
    </source>
</evidence>
<sequence>MIRIISKNTLKDGKRDEFLKITKELIEKTRKEDGCIAYHLFEDINNPLILTFVEDWRDEEAIKNHNNTEHFKRIVPQFGDLRIGKSELNKYTEV</sequence>
<dbReference type="AlphaFoldDB" id="A0A0E3M8Y1"/>
<reference evidence="2 3" key="1">
    <citation type="journal article" date="2015" name="J. Biotechnol.">
        <title>Complete genome sequence of a malodorant-producing acetogen, Clostridium scatologenes ATCC 25775(T).</title>
        <authorList>
            <person name="Zhu Z."/>
            <person name="Guo T."/>
            <person name="Zheng H."/>
            <person name="Song T."/>
            <person name="Ouyang P."/>
            <person name="Xie J."/>
        </authorList>
    </citation>
    <scope>NUCLEOTIDE SEQUENCE [LARGE SCALE GENOMIC DNA]</scope>
    <source>
        <strain evidence="2 3">ATCC 25775</strain>
    </source>
</reference>
<organism evidence="2 3">
    <name type="scientific">Clostridium scatologenes</name>
    <dbReference type="NCBI Taxonomy" id="1548"/>
    <lineage>
        <taxon>Bacteria</taxon>
        <taxon>Bacillati</taxon>
        <taxon>Bacillota</taxon>
        <taxon>Clostridia</taxon>
        <taxon>Eubacteriales</taxon>
        <taxon>Clostridiaceae</taxon>
        <taxon>Clostridium</taxon>
    </lineage>
</organism>
<accession>A0A0E3M8Y1</accession>
<dbReference type="InterPro" id="IPR050744">
    <property type="entry name" value="AI-2_Isomerase_LsrG"/>
</dbReference>